<proteinExistence type="predicted"/>
<gene>
    <name evidence="2" type="ORF">LA521A_08910</name>
</gene>
<sequence>MKKSLFALALVAAPFFAHASESNGIGYTYAQLDYVYQDGAQIDGFNTYPNGFNLSGSYAFTDNVFATASYGGTEDSRYHAKYKNPNWSLGVGFNNAIGANADWVSQLTYVDSDARVRLDSDFWGCTDCRANMNYQGGTITTGVLGRVVDGLTANAYLGYEDYNHRYDGNFFADFGVVYAFNKTWGLHGGLKLAEGVDTYTVGVRASF</sequence>
<organism evidence="2 3">
    <name type="scientific">Lysobacter auxotrophicus</name>
    <dbReference type="NCBI Taxonomy" id="2992573"/>
    <lineage>
        <taxon>Bacteria</taxon>
        <taxon>Pseudomonadati</taxon>
        <taxon>Pseudomonadota</taxon>
        <taxon>Gammaproteobacteria</taxon>
        <taxon>Lysobacterales</taxon>
        <taxon>Lysobacteraceae</taxon>
        <taxon>Lysobacter</taxon>
    </lineage>
</organism>
<protein>
    <submittedName>
        <fullName evidence="2">Outer membrane beta-barrel protein</fullName>
    </submittedName>
</protein>
<keyword evidence="3" id="KW-1185">Reference proteome</keyword>
<feature type="signal peptide" evidence="1">
    <location>
        <begin position="1"/>
        <end position="19"/>
    </location>
</feature>
<name>A0ABM8DAT7_9GAMM</name>
<accession>A0ABM8DAT7</accession>
<dbReference type="EMBL" id="AP027041">
    <property type="protein sequence ID" value="BDU15690.1"/>
    <property type="molecule type" value="Genomic_DNA"/>
</dbReference>
<reference evidence="2 3" key="1">
    <citation type="journal article" date="2023" name="Int. J. Syst. Evol. Microbiol.">
        <title>Physiological and genomic analyses of cobalamin (vitamin B12)-auxotrophy of Lysobacter auxotrophicus sp. nov., a methionine-auxotrophic chitinolytic bacterium isolated from chitin-treated soil.</title>
        <authorList>
            <person name="Saito A."/>
            <person name="Dohra H."/>
            <person name="Hamada M."/>
            <person name="Moriuchi R."/>
            <person name="Kotsuchibashi Y."/>
            <person name="Mori K."/>
        </authorList>
    </citation>
    <scope>NUCLEOTIDE SEQUENCE [LARGE SCALE GENOMIC DNA]</scope>
    <source>
        <strain evidence="2 3">5-21a</strain>
    </source>
</reference>
<evidence type="ECO:0000256" key="1">
    <source>
        <dbReference type="SAM" id="SignalP"/>
    </source>
</evidence>
<keyword evidence="1" id="KW-0732">Signal</keyword>
<evidence type="ECO:0000313" key="2">
    <source>
        <dbReference type="EMBL" id="BDU15690.1"/>
    </source>
</evidence>
<dbReference type="Proteomes" id="UP001317822">
    <property type="component" value="Chromosome"/>
</dbReference>
<feature type="chain" id="PRO_5045192936" evidence="1">
    <location>
        <begin position="20"/>
        <end position="207"/>
    </location>
</feature>
<dbReference type="RefSeq" id="WP_281781161.1">
    <property type="nucleotide sequence ID" value="NZ_AP027041.1"/>
</dbReference>
<evidence type="ECO:0000313" key="3">
    <source>
        <dbReference type="Proteomes" id="UP001317822"/>
    </source>
</evidence>